<dbReference type="Gene3D" id="3.40.190.10">
    <property type="entry name" value="Periplasmic binding protein-like II"/>
    <property type="match status" value="2"/>
</dbReference>
<feature type="signal peptide" evidence="2">
    <location>
        <begin position="1"/>
        <end position="29"/>
    </location>
</feature>
<dbReference type="PROSITE" id="PS51257">
    <property type="entry name" value="PROKAR_LIPOPROTEIN"/>
    <property type="match status" value="1"/>
</dbReference>
<sequence>MNRIVKLASLAAGVALAAAACGNSTPAGASAGSAGSGGADWSKATSAAADGGMTALVAAAKKEGQLNAIALPRTWANYGKLMDDFSKKYGIKINDANPDGSSGDEINALQHQKGLSSAPDVVDVGNSHALPYVSLFAPYKVQTWSDIPDSLKDSNGAWYGDYGGYITIACDASKLSGAPCPKTFADLKDPAHAAAYKGKVAINGDPTSANAAFSAVWAAALANGGSLDDIQPGVDFFAKLKSLGVFNATHSTESTIEQGSTPIAIDWEFNNSQYAADLKPKGVALTVTVPSDGLYSAYYDQAVNKYAPHPAAARLWEEYLYSTTGQNDFMGGFARPVEFTAMQSANTLDATDLANLPRVNGTPQFPTAKQLTNAQNAVTAKWASALG</sequence>
<reference evidence="3" key="1">
    <citation type="submission" date="2021-04" db="EMBL/GenBank/DDBJ databases">
        <title>Genome based classification of Actinospica acidithermotolerans sp. nov., an actinobacterium isolated from an Indonesian hot spring.</title>
        <authorList>
            <person name="Kusuma A.B."/>
            <person name="Putra K.E."/>
            <person name="Nafisah S."/>
            <person name="Loh J."/>
            <person name="Nouioui I."/>
            <person name="Goodfellow M."/>
        </authorList>
    </citation>
    <scope>NUCLEOTIDE SEQUENCE</scope>
    <source>
        <strain evidence="3">DSM 45618</strain>
    </source>
</reference>
<keyword evidence="1 2" id="KW-0732">Signal</keyword>
<name>A0A8J8BFH7_9ACTN</name>
<organism evidence="3 4">
    <name type="scientific">Actinocrinis puniceicyclus</name>
    <dbReference type="NCBI Taxonomy" id="977794"/>
    <lineage>
        <taxon>Bacteria</taxon>
        <taxon>Bacillati</taxon>
        <taxon>Actinomycetota</taxon>
        <taxon>Actinomycetes</taxon>
        <taxon>Catenulisporales</taxon>
        <taxon>Actinospicaceae</taxon>
        <taxon>Actinocrinis</taxon>
    </lineage>
</organism>
<protein>
    <submittedName>
        <fullName evidence="3">ABC transporter substrate-binding protein</fullName>
    </submittedName>
</protein>
<dbReference type="Proteomes" id="UP000677913">
    <property type="component" value="Unassembled WGS sequence"/>
</dbReference>
<dbReference type="EMBL" id="JAGSXH010000127">
    <property type="protein sequence ID" value="MBS2966186.1"/>
    <property type="molecule type" value="Genomic_DNA"/>
</dbReference>
<evidence type="ECO:0000256" key="2">
    <source>
        <dbReference type="SAM" id="SignalP"/>
    </source>
</evidence>
<feature type="chain" id="PRO_5035221202" evidence="2">
    <location>
        <begin position="30"/>
        <end position="387"/>
    </location>
</feature>
<dbReference type="GO" id="GO:0015888">
    <property type="term" value="P:thiamine transport"/>
    <property type="evidence" value="ECO:0007669"/>
    <property type="project" value="TreeGrafter"/>
</dbReference>
<dbReference type="PANTHER" id="PTHR30006:SF2">
    <property type="entry name" value="ABC TRANSPORTER SUBSTRATE-BINDING PROTEIN"/>
    <property type="match status" value="1"/>
</dbReference>
<dbReference type="PANTHER" id="PTHR30006">
    <property type="entry name" value="THIAMINE-BINDING PERIPLASMIC PROTEIN-RELATED"/>
    <property type="match status" value="1"/>
</dbReference>
<dbReference type="GO" id="GO:0030288">
    <property type="term" value="C:outer membrane-bounded periplasmic space"/>
    <property type="evidence" value="ECO:0007669"/>
    <property type="project" value="TreeGrafter"/>
</dbReference>
<accession>A0A8J8BFH7</accession>
<dbReference type="RefSeq" id="WP_211471009.1">
    <property type="nucleotide sequence ID" value="NZ_JAGSXH010000127.1"/>
</dbReference>
<comment type="caution">
    <text evidence="3">The sequence shown here is derived from an EMBL/GenBank/DDBJ whole genome shotgun (WGS) entry which is preliminary data.</text>
</comment>
<dbReference type="Pfam" id="PF13343">
    <property type="entry name" value="SBP_bac_6"/>
    <property type="match status" value="1"/>
</dbReference>
<dbReference type="SUPFAM" id="SSF53850">
    <property type="entry name" value="Periplasmic binding protein-like II"/>
    <property type="match status" value="1"/>
</dbReference>
<proteinExistence type="predicted"/>
<gene>
    <name evidence="3" type="ORF">KGA66_24280</name>
</gene>
<evidence type="ECO:0000313" key="4">
    <source>
        <dbReference type="Proteomes" id="UP000677913"/>
    </source>
</evidence>
<evidence type="ECO:0000313" key="3">
    <source>
        <dbReference type="EMBL" id="MBS2966186.1"/>
    </source>
</evidence>
<dbReference type="GO" id="GO:0030975">
    <property type="term" value="F:thiamine binding"/>
    <property type="evidence" value="ECO:0007669"/>
    <property type="project" value="TreeGrafter"/>
</dbReference>
<dbReference type="GO" id="GO:0030976">
    <property type="term" value="F:thiamine pyrophosphate binding"/>
    <property type="evidence" value="ECO:0007669"/>
    <property type="project" value="TreeGrafter"/>
</dbReference>
<dbReference type="AlphaFoldDB" id="A0A8J8BFH7"/>
<evidence type="ECO:0000256" key="1">
    <source>
        <dbReference type="ARBA" id="ARBA00022729"/>
    </source>
</evidence>
<keyword evidence="4" id="KW-1185">Reference proteome</keyword>